<dbReference type="Gene3D" id="1.10.1760.20">
    <property type="match status" value="1"/>
</dbReference>
<dbReference type="Pfam" id="PF12822">
    <property type="entry name" value="ECF_trnsprt"/>
    <property type="match status" value="1"/>
</dbReference>
<dbReference type="GO" id="GO:0022857">
    <property type="term" value="F:transmembrane transporter activity"/>
    <property type="evidence" value="ECO:0007669"/>
    <property type="project" value="InterPro"/>
</dbReference>
<keyword evidence="1" id="KW-1133">Transmembrane helix</keyword>
<keyword evidence="1" id="KW-0812">Transmembrane</keyword>
<evidence type="ECO:0000256" key="1">
    <source>
        <dbReference type="SAM" id="Phobius"/>
    </source>
</evidence>
<organism evidence="2">
    <name type="scientific">uncultured bacterium Contig11</name>
    <dbReference type="NCBI Taxonomy" id="1393376"/>
    <lineage>
        <taxon>Bacteria</taxon>
        <taxon>environmental samples</taxon>
    </lineage>
</organism>
<name>W0FKK6_9BACT</name>
<feature type="transmembrane region" description="Helical" evidence="1">
    <location>
        <begin position="96"/>
        <end position="114"/>
    </location>
</feature>
<evidence type="ECO:0000313" key="2">
    <source>
        <dbReference type="EMBL" id="AHF25423.1"/>
    </source>
</evidence>
<keyword evidence="1" id="KW-0472">Membrane</keyword>
<feature type="transmembrane region" description="Helical" evidence="1">
    <location>
        <begin position="68"/>
        <end position="90"/>
    </location>
</feature>
<feature type="transmembrane region" description="Helical" evidence="1">
    <location>
        <begin position="166"/>
        <end position="196"/>
    </location>
</feature>
<dbReference type="EMBL" id="KC246835">
    <property type="protein sequence ID" value="AHF25423.1"/>
    <property type="molecule type" value="Genomic_DNA"/>
</dbReference>
<protein>
    <submittedName>
        <fullName evidence="2">Putative membrane protein</fullName>
    </submittedName>
</protein>
<accession>W0FKK6</accession>
<dbReference type="AlphaFoldDB" id="W0FKK6"/>
<sequence>MMANNAKRNKVARMTLLAMLVAVLIVLAFVNIPMPMGLSITFNMIPVAIAVMAMGLPGGMIVGGAFGLISFLQCFGIFGSSALGAALVNYSPVLMFIQRFISRLLVGVLAALVYKGMGRTRAPLYVRGAITGFSAAFFNTLFFMGLLVLLFGNTPELSDKIAAKGVLMYIITSVGINAVVEMGVAAVVTGAAGAALKKARLI</sequence>
<dbReference type="InterPro" id="IPR024529">
    <property type="entry name" value="ECF_trnsprt_substrate-spec"/>
</dbReference>
<reference evidence="2" key="1">
    <citation type="journal article" date="2013" name="PLoS ONE">
        <title>Metagenomic insights into the carbohydrate-active enzymes carried by the microorganisms adhering to solid digesta in the rumen of cows.</title>
        <authorList>
            <person name="Wang L."/>
            <person name="Hatem A."/>
            <person name="Catalyurek U.V."/>
            <person name="Morrison M."/>
            <person name="Yu Z."/>
        </authorList>
    </citation>
    <scope>NUCLEOTIDE SEQUENCE</scope>
</reference>
<feature type="transmembrane region" description="Helical" evidence="1">
    <location>
        <begin position="126"/>
        <end position="151"/>
    </location>
</feature>
<proteinExistence type="predicted"/>